<evidence type="ECO:0000313" key="2">
    <source>
        <dbReference type="EMBL" id="PMD12217.1"/>
    </source>
</evidence>
<evidence type="ECO:0000259" key="1">
    <source>
        <dbReference type="Pfam" id="PF06985"/>
    </source>
</evidence>
<organism evidence="2 3">
    <name type="scientific">Hyaloscypha hepaticicola</name>
    <dbReference type="NCBI Taxonomy" id="2082293"/>
    <lineage>
        <taxon>Eukaryota</taxon>
        <taxon>Fungi</taxon>
        <taxon>Dikarya</taxon>
        <taxon>Ascomycota</taxon>
        <taxon>Pezizomycotina</taxon>
        <taxon>Leotiomycetes</taxon>
        <taxon>Helotiales</taxon>
        <taxon>Hyaloscyphaceae</taxon>
        <taxon>Hyaloscypha</taxon>
    </lineage>
</organism>
<dbReference type="PANTHER" id="PTHR10622:SF10">
    <property type="entry name" value="HET DOMAIN-CONTAINING PROTEIN"/>
    <property type="match status" value="1"/>
</dbReference>
<feature type="domain" description="Heterokaryon incompatibility" evidence="1">
    <location>
        <begin position="25"/>
        <end position="116"/>
    </location>
</feature>
<keyword evidence="3" id="KW-1185">Reference proteome</keyword>
<dbReference type="InterPro" id="IPR010730">
    <property type="entry name" value="HET"/>
</dbReference>
<dbReference type="AlphaFoldDB" id="A0A2J6PDW2"/>
<reference evidence="2 3" key="1">
    <citation type="submission" date="2016-05" db="EMBL/GenBank/DDBJ databases">
        <title>A degradative enzymes factory behind the ericoid mycorrhizal symbiosis.</title>
        <authorList>
            <consortium name="DOE Joint Genome Institute"/>
            <person name="Martino E."/>
            <person name="Morin E."/>
            <person name="Grelet G."/>
            <person name="Kuo A."/>
            <person name="Kohler A."/>
            <person name="Daghino S."/>
            <person name="Barry K."/>
            <person name="Choi C."/>
            <person name="Cichocki N."/>
            <person name="Clum A."/>
            <person name="Copeland A."/>
            <person name="Hainaut M."/>
            <person name="Haridas S."/>
            <person name="Labutti K."/>
            <person name="Lindquist E."/>
            <person name="Lipzen A."/>
            <person name="Khouja H.-R."/>
            <person name="Murat C."/>
            <person name="Ohm R."/>
            <person name="Olson A."/>
            <person name="Spatafora J."/>
            <person name="Veneault-Fourrey C."/>
            <person name="Henrissat B."/>
            <person name="Grigoriev I."/>
            <person name="Martin F."/>
            <person name="Perotto S."/>
        </authorList>
    </citation>
    <scope>NUCLEOTIDE SEQUENCE [LARGE SCALE GENOMIC DNA]</scope>
    <source>
        <strain evidence="2 3">UAMH 7357</strain>
    </source>
</reference>
<evidence type="ECO:0000313" key="3">
    <source>
        <dbReference type="Proteomes" id="UP000235672"/>
    </source>
</evidence>
<dbReference type="PANTHER" id="PTHR10622">
    <property type="entry name" value="HET DOMAIN-CONTAINING PROTEIN"/>
    <property type="match status" value="1"/>
</dbReference>
<dbReference type="Pfam" id="PF06985">
    <property type="entry name" value="HET"/>
    <property type="match status" value="1"/>
</dbReference>
<name>A0A2J6PDW2_9HELO</name>
<dbReference type="OrthoDB" id="674604at2759"/>
<sequence>MWLLYRGSDGELALEKFHSKDVPKYAILSHRWLPEDEEPQFHHLHPRPATPETKRKAGYAKLEFCVSEATRDGFGYSWVDTVCINKSSSSELNEAIVSMFRWYGESAKCYAYLNDVAGKSNLCSSKWFTRGWTLQELIAPKEVEFFSSDRQFIGTKSSLEREIKAVTGIPPEALRGRRLSEFSVPDRISWVKNRETTRAEDQAYCMMGIFNVFMPIIYGEGNQAWNRLLEEVDKKGKGK</sequence>
<dbReference type="EMBL" id="KZ613559">
    <property type="protein sequence ID" value="PMD12217.1"/>
    <property type="molecule type" value="Genomic_DNA"/>
</dbReference>
<gene>
    <name evidence="2" type="ORF">NA56DRAFT_587568</name>
</gene>
<dbReference type="STRING" id="1745343.A0A2J6PDW2"/>
<protein>
    <submittedName>
        <fullName evidence="2">HET-domain-containing protein</fullName>
    </submittedName>
</protein>
<accession>A0A2J6PDW2</accession>
<dbReference type="Proteomes" id="UP000235672">
    <property type="component" value="Unassembled WGS sequence"/>
</dbReference>
<proteinExistence type="predicted"/>